<name>A0A4P6K3D2_KTERU</name>
<accession>A0A4P6K3D2</accession>
<keyword evidence="3" id="KW-1185">Reference proteome</keyword>
<evidence type="ECO:0000256" key="1">
    <source>
        <dbReference type="ARBA" id="ARBA00005437"/>
    </source>
</evidence>
<dbReference type="PANTHER" id="PTHR31087:SF161">
    <property type="entry name" value="TUBBY C 2 FAMILY PROTEIN"/>
    <property type="match status" value="1"/>
</dbReference>
<dbReference type="InterPro" id="IPR007612">
    <property type="entry name" value="LOR"/>
</dbReference>
<proteinExistence type="inferred from homology"/>
<evidence type="ECO:0000313" key="3">
    <source>
        <dbReference type="Proteomes" id="UP000290365"/>
    </source>
</evidence>
<dbReference type="EMBL" id="CP035758">
    <property type="protein sequence ID" value="QBD82689.1"/>
    <property type="molecule type" value="Genomic_DNA"/>
</dbReference>
<gene>
    <name evidence="2" type="ORF">EPA93_44670</name>
</gene>
<protein>
    <recommendedName>
        <fullName evidence="4">LURP-one-related family protein</fullName>
    </recommendedName>
</protein>
<evidence type="ECO:0000313" key="2">
    <source>
        <dbReference type="EMBL" id="QBD82689.1"/>
    </source>
</evidence>
<dbReference type="Pfam" id="PF04525">
    <property type="entry name" value="LOR"/>
    <property type="match status" value="1"/>
</dbReference>
<dbReference type="InterPro" id="IPR038595">
    <property type="entry name" value="LOR_sf"/>
</dbReference>
<evidence type="ECO:0008006" key="4">
    <source>
        <dbReference type="Google" id="ProtNLM"/>
    </source>
</evidence>
<dbReference type="KEGG" id="kbs:EPA93_44670"/>
<comment type="similarity">
    <text evidence="1">Belongs to the LOR family.</text>
</comment>
<dbReference type="PANTHER" id="PTHR31087">
    <property type="match status" value="1"/>
</dbReference>
<dbReference type="SUPFAM" id="SSF54518">
    <property type="entry name" value="Tubby C-terminal domain-like"/>
    <property type="match status" value="1"/>
</dbReference>
<dbReference type="OrthoDB" id="652307at2"/>
<dbReference type="AlphaFoldDB" id="A0A4P6K3D2"/>
<dbReference type="RefSeq" id="WP_129893758.1">
    <property type="nucleotide sequence ID" value="NZ_CP035758.1"/>
</dbReference>
<dbReference type="Proteomes" id="UP000290365">
    <property type="component" value="Chromosome"/>
</dbReference>
<dbReference type="InterPro" id="IPR025659">
    <property type="entry name" value="Tubby-like_C"/>
</dbReference>
<organism evidence="2 3">
    <name type="scientific">Ktedonosporobacter rubrisoli</name>
    <dbReference type="NCBI Taxonomy" id="2509675"/>
    <lineage>
        <taxon>Bacteria</taxon>
        <taxon>Bacillati</taxon>
        <taxon>Chloroflexota</taxon>
        <taxon>Ktedonobacteria</taxon>
        <taxon>Ktedonobacterales</taxon>
        <taxon>Ktedonosporobacteraceae</taxon>
        <taxon>Ktedonosporobacter</taxon>
    </lineage>
</organism>
<sequence length="167" mass="19392">MRYHLRERAWSLTEAFVIRDDAGRAIFEVRGKFFHIGDDLVMFDRHSGQELVHIKQRVLSLLPHYEIYRDGQHWASVHEQLRIFGERFKVEGGNGLVFHVQGDVWRWNFTVSDQIGSLLGQISRQFSIFRDSYAVDVAPGVDAPFIIALAIVIELVKEHHQKKEGTH</sequence>
<dbReference type="Gene3D" id="2.40.160.200">
    <property type="entry name" value="LURP1-related"/>
    <property type="match status" value="1"/>
</dbReference>
<reference evidence="2 3" key="1">
    <citation type="submission" date="2019-01" db="EMBL/GenBank/DDBJ databases">
        <title>Ktedonosporobacter rubrisoli SCAWS-G2.</title>
        <authorList>
            <person name="Huang Y."/>
            <person name="Yan B."/>
        </authorList>
    </citation>
    <scope>NUCLEOTIDE SEQUENCE [LARGE SCALE GENOMIC DNA]</scope>
    <source>
        <strain evidence="2 3">SCAWS-G2</strain>
    </source>
</reference>